<keyword evidence="4" id="KW-1185">Reference proteome</keyword>
<protein>
    <submittedName>
        <fullName evidence="3">Uncharacterized protein</fullName>
    </submittedName>
</protein>
<evidence type="ECO:0000313" key="3">
    <source>
        <dbReference type="EMBL" id="EDO06133.1"/>
    </source>
</evidence>
<reference evidence="2" key="3">
    <citation type="journal article" date="2014" name="BMC Genomics">
        <title>The Babesia bovis gene and promoter model: an update from full-length EST analysis.</title>
        <authorList>
            <person name="Yamagishi J."/>
            <person name="Wakaguri H."/>
            <person name="Yokoyama N."/>
            <person name="Yamashita R."/>
            <person name="Suzuki Y."/>
            <person name="Xuan X."/>
            <person name="Igarashi I."/>
        </authorList>
    </citation>
    <scope>NUCLEOTIDE SEQUENCE</scope>
    <source>
        <strain evidence="2">Texas</strain>
    </source>
</reference>
<dbReference type="OMA" id="INMIGHR"/>
<dbReference type="EMBL" id="AK440435">
    <property type="protein sequence ID" value="BAN64229.1"/>
    <property type="molecule type" value="mRNA"/>
</dbReference>
<dbReference type="RefSeq" id="XP_001609701.1">
    <property type="nucleotide sequence ID" value="XM_001609651.1"/>
</dbReference>
<organism evidence="3 4">
    <name type="scientific">Babesia bovis</name>
    <dbReference type="NCBI Taxonomy" id="5865"/>
    <lineage>
        <taxon>Eukaryota</taxon>
        <taxon>Sar</taxon>
        <taxon>Alveolata</taxon>
        <taxon>Apicomplexa</taxon>
        <taxon>Aconoidasida</taxon>
        <taxon>Piroplasmida</taxon>
        <taxon>Babesiidae</taxon>
        <taxon>Babesia</taxon>
    </lineage>
</organism>
<dbReference type="KEGG" id="bbo:BBOV_II001760"/>
<reference evidence="4" key="4">
    <citation type="journal article" date="2020" name="Data Brief">
        <title>Transcriptome dataset of Babesia bovis life stages within vertebrate and invertebrate hosts.</title>
        <authorList>
            <person name="Ueti M.W."/>
            <person name="Johnson W.C."/>
            <person name="Kappmeyer L.S."/>
            <person name="Herndon D.R."/>
            <person name="Mousel M.R."/>
            <person name="Reif K.E."/>
            <person name="Taus N.S."/>
            <person name="Ifeonu O.O."/>
            <person name="Silva J.C."/>
            <person name="Suarez C.E."/>
            <person name="Brayton K.A."/>
        </authorList>
    </citation>
    <scope>NUCLEOTIDE SEQUENCE [LARGE SCALE GENOMIC DNA]</scope>
</reference>
<feature type="chain" id="PRO_5010958283" evidence="1">
    <location>
        <begin position="21"/>
        <end position="203"/>
    </location>
</feature>
<keyword evidence="1" id="KW-0732">Signal</keyword>
<name>A7AT72_BABBO</name>
<gene>
    <name evidence="2 3" type="ORF">BBOV_II001760</name>
</gene>
<sequence length="203" mass="23279">MKGFFVVCISLLCAVKGALSKGVYTPLRRISAADARALMTPTFKQATAEDPSGHLMNRTLVEWKYDYYKHIRPIIQFNLFGEFCEFSKKRMTDVSLVFTTVETCSVKGYYGCGDPTIVVSLEKFSVDRGQRMYNKVVVDSVKTPDINMIGHRFRIRFPNVIKEEKIDPKQFNVRIEGQYYCSYKFIVELEEPNSYFDAVPAAT</sequence>
<dbReference type="GeneID" id="5477928"/>
<dbReference type="Proteomes" id="UP000002173">
    <property type="component" value="Unassembled WGS sequence"/>
</dbReference>
<evidence type="ECO:0000313" key="4">
    <source>
        <dbReference type="Proteomes" id="UP000002173"/>
    </source>
</evidence>
<feature type="signal peptide" evidence="1">
    <location>
        <begin position="1"/>
        <end position="20"/>
    </location>
</feature>
<dbReference type="AlphaFoldDB" id="A7AT72"/>
<reference evidence="3 4" key="1">
    <citation type="journal article" date="2007" name="PLoS Pathog.">
        <title>Genome sequence of Babesia bovis and comparative analysis of apicomplexan hemoprotozoa.</title>
        <authorList>
            <person name="Brayton K.A."/>
            <person name="Lau A.O.T."/>
            <person name="Herndon D.R."/>
            <person name="Hannick L."/>
            <person name="Kappmeyer L.S."/>
            <person name="Berens S.J."/>
            <person name="Bidwell S.L."/>
            <person name="Brown W.C."/>
            <person name="Crabtree J."/>
            <person name="Fadrosh D."/>
            <person name="Feldblum T."/>
            <person name="Forberger H.A."/>
            <person name="Haas B.J."/>
            <person name="Howell J.M."/>
            <person name="Khouri H."/>
            <person name="Koo H."/>
            <person name="Mann D.J."/>
            <person name="Norimine J."/>
            <person name="Paulsen I.T."/>
            <person name="Radune D."/>
            <person name="Ren Q."/>
            <person name="Smith R.K. Jr."/>
            <person name="Suarez C.E."/>
            <person name="White O."/>
            <person name="Wortman J.R."/>
            <person name="Knowles D.P. Jr."/>
            <person name="McElwain T.F."/>
            <person name="Nene V.M."/>
        </authorList>
    </citation>
    <scope>NUCLEOTIDE SEQUENCE [LARGE SCALE GENOMIC DNA]</scope>
    <source>
        <strain evidence="3">T2Bo</strain>
    </source>
</reference>
<reference evidence="4" key="5">
    <citation type="journal article" date="2021" name="Int. J. Parasitol.">
        <title>Comparative analysis of gene expression between Babesia bovis blood stages and kinetes allowed by improved genome annotation.</title>
        <authorList>
            <person name="Ueti M.W."/>
            <person name="Johnson W.C."/>
            <person name="Kappmeyer L.S."/>
            <person name="Herndon D.R."/>
            <person name="Mousel M.R."/>
            <person name="Reif K.E."/>
            <person name="Taus N.S."/>
            <person name="Ifeonu O.O."/>
            <person name="Silva J.C."/>
            <person name="Suarez C.E."/>
            <person name="Brayton K.A."/>
        </authorList>
    </citation>
    <scope>NUCLEOTIDE SEQUENCE [LARGE SCALE GENOMIC DNA]</scope>
</reference>
<reference evidence="3" key="2">
    <citation type="submission" date="2007-08" db="EMBL/GenBank/DDBJ databases">
        <authorList>
            <person name="Nene V."/>
        </authorList>
    </citation>
    <scope>NUCLEOTIDE SEQUENCE</scope>
    <source>
        <strain evidence="3">T2Bo</strain>
    </source>
</reference>
<dbReference type="EMBL" id="AAXT01000003">
    <property type="protein sequence ID" value="EDO06133.1"/>
    <property type="molecule type" value="Genomic_DNA"/>
</dbReference>
<proteinExistence type="evidence at transcript level"/>
<evidence type="ECO:0000313" key="2">
    <source>
        <dbReference type="EMBL" id="BAN64229.1"/>
    </source>
</evidence>
<dbReference type="VEuPathDB" id="PiroplasmaDB:BBOV_II001760"/>
<accession>A7AT72</accession>
<evidence type="ECO:0000256" key="1">
    <source>
        <dbReference type="SAM" id="SignalP"/>
    </source>
</evidence>